<dbReference type="RefSeq" id="WP_210087449.1">
    <property type="nucleotide sequence ID" value="NZ_JAGGKG010000001.1"/>
</dbReference>
<name>A0ABS4FMH8_9BACL</name>
<reference evidence="1 2" key="1">
    <citation type="submission" date="2021-03" db="EMBL/GenBank/DDBJ databases">
        <title>Genomic Encyclopedia of Type Strains, Phase IV (KMG-IV): sequencing the most valuable type-strain genomes for metagenomic binning, comparative biology and taxonomic classification.</title>
        <authorList>
            <person name="Goeker M."/>
        </authorList>
    </citation>
    <scope>NUCLEOTIDE SEQUENCE [LARGE SCALE GENOMIC DNA]</scope>
    <source>
        <strain evidence="1 2">DSM 14349</strain>
    </source>
</reference>
<protein>
    <recommendedName>
        <fullName evidence="3">Immunity protein Imm1</fullName>
    </recommendedName>
</protein>
<keyword evidence="2" id="KW-1185">Reference proteome</keyword>
<evidence type="ECO:0008006" key="3">
    <source>
        <dbReference type="Google" id="ProtNLM"/>
    </source>
</evidence>
<gene>
    <name evidence="1" type="ORF">J2Z32_000401</name>
</gene>
<accession>A0ABS4FMH8</accession>
<dbReference type="EMBL" id="JAGGKG010000001">
    <property type="protein sequence ID" value="MBP1903789.1"/>
    <property type="molecule type" value="Genomic_DNA"/>
</dbReference>
<evidence type="ECO:0000313" key="1">
    <source>
        <dbReference type="EMBL" id="MBP1903789.1"/>
    </source>
</evidence>
<proteinExistence type="predicted"/>
<organism evidence="1 2">
    <name type="scientific">Paenibacillus turicensis</name>
    <dbReference type="NCBI Taxonomy" id="160487"/>
    <lineage>
        <taxon>Bacteria</taxon>
        <taxon>Bacillati</taxon>
        <taxon>Bacillota</taxon>
        <taxon>Bacilli</taxon>
        <taxon>Bacillales</taxon>
        <taxon>Paenibacillaceae</taxon>
        <taxon>Paenibacillus</taxon>
    </lineage>
</organism>
<dbReference type="Proteomes" id="UP001519272">
    <property type="component" value="Unassembled WGS sequence"/>
</dbReference>
<sequence length="127" mass="14821">MLVEHFLGKAVCTTYEELESILEVRTEKGVNEFIISSKEYYPFIMMSVKDDYATISYFDKEDESSFVSIGFNTDLEQDGITIFYTNTDKEEIAVENGFILPYSKATMVIKEFFETIRLPKCIEWEEL</sequence>
<comment type="caution">
    <text evidence="1">The sequence shown here is derived from an EMBL/GenBank/DDBJ whole genome shotgun (WGS) entry which is preliminary data.</text>
</comment>
<evidence type="ECO:0000313" key="2">
    <source>
        <dbReference type="Proteomes" id="UP001519272"/>
    </source>
</evidence>